<keyword evidence="3" id="KW-1185">Reference proteome</keyword>
<comment type="caution">
    <text evidence="2">The sequence shown here is derived from an EMBL/GenBank/DDBJ whole genome shotgun (WGS) entry which is preliminary data.</text>
</comment>
<feature type="chain" id="PRO_5042900938" evidence="1">
    <location>
        <begin position="21"/>
        <end position="64"/>
    </location>
</feature>
<sequence>MVKILLGIFFISSIIRRSFSIGTSLNVRLFISPLIFDSESKLVKFEPRVRDFIEVGRPLFKFIL</sequence>
<feature type="signal peptide" evidence="1">
    <location>
        <begin position="1"/>
        <end position="20"/>
    </location>
</feature>
<dbReference type="AlphaFoldDB" id="A0AAN7U1Y4"/>
<name>A0AAN7U1Y4_9MYCE</name>
<protein>
    <submittedName>
        <fullName evidence="2">Uncharacterized protein</fullName>
    </submittedName>
</protein>
<evidence type="ECO:0000313" key="2">
    <source>
        <dbReference type="EMBL" id="KAK5575313.1"/>
    </source>
</evidence>
<dbReference type="EMBL" id="JAVFKY010000006">
    <property type="protein sequence ID" value="KAK5575313.1"/>
    <property type="molecule type" value="Genomic_DNA"/>
</dbReference>
<evidence type="ECO:0000313" key="3">
    <source>
        <dbReference type="Proteomes" id="UP001344447"/>
    </source>
</evidence>
<keyword evidence="1" id="KW-0732">Signal</keyword>
<gene>
    <name evidence="2" type="ORF">RB653_010571</name>
</gene>
<dbReference type="Proteomes" id="UP001344447">
    <property type="component" value="Unassembled WGS sequence"/>
</dbReference>
<reference evidence="2 3" key="1">
    <citation type="submission" date="2023-11" db="EMBL/GenBank/DDBJ databases">
        <title>Dfirmibasis_genome.</title>
        <authorList>
            <person name="Edelbroek B."/>
            <person name="Kjellin J."/>
            <person name="Jerlstrom-Hultqvist J."/>
            <person name="Soderbom F."/>
        </authorList>
    </citation>
    <scope>NUCLEOTIDE SEQUENCE [LARGE SCALE GENOMIC DNA]</scope>
    <source>
        <strain evidence="2 3">TNS-C-14</strain>
    </source>
</reference>
<organism evidence="2 3">
    <name type="scientific">Dictyostelium firmibasis</name>
    <dbReference type="NCBI Taxonomy" id="79012"/>
    <lineage>
        <taxon>Eukaryota</taxon>
        <taxon>Amoebozoa</taxon>
        <taxon>Evosea</taxon>
        <taxon>Eumycetozoa</taxon>
        <taxon>Dictyostelia</taxon>
        <taxon>Dictyosteliales</taxon>
        <taxon>Dictyosteliaceae</taxon>
        <taxon>Dictyostelium</taxon>
    </lineage>
</organism>
<proteinExistence type="predicted"/>
<evidence type="ECO:0000256" key="1">
    <source>
        <dbReference type="SAM" id="SignalP"/>
    </source>
</evidence>
<accession>A0AAN7U1Y4</accession>